<protein>
    <submittedName>
        <fullName evidence="1">Uncharacterized protein</fullName>
    </submittedName>
</protein>
<feature type="non-terminal residue" evidence="1">
    <location>
        <position position="1"/>
    </location>
</feature>
<dbReference type="EMBL" id="QEMT01000076">
    <property type="protein sequence ID" value="PWH54866.1"/>
    <property type="molecule type" value="Genomic_DNA"/>
</dbReference>
<dbReference type="Proteomes" id="UP000245761">
    <property type="component" value="Unassembled WGS sequence"/>
</dbReference>
<evidence type="ECO:0000313" key="1">
    <source>
        <dbReference type="EMBL" id="PWH54866.1"/>
    </source>
</evidence>
<dbReference type="AlphaFoldDB" id="A0A2U2UV11"/>
<reference evidence="1 2" key="1">
    <citation type="submission" date="2018-04" db="EMBL/GenBank/DDBJ databases">
        <title>Draft Genomic Sequencing Of Potential Extraintestinal Pathogenic Escherichia coli B8S56 Isolated from Retail Chicken Skin.</title>
        <authorList>
            <person name="Xu A."/>
            <person name="Tilman S."/>
            <person name="Wisser-Parker K."/>
            <person name="Scullen O.J."/>
            <person name="Sommers C."/>
        </authorList>
    </citation>
    <scope>NUCLEOTIDE SEQUENCE [LARGE SCALE GENOMIC DNA]</scope>
    <source>
        <strain evidence="1 2">B8S56</strain>
    </source>
</reference>
<accession>A0A2U2UV11</accession>
<comment type="caution">
    <text evidence="1">The sequence shown here is derived from an EMBL/GenBank/DDBJ whole genome shotgun (WGS) entry which is preliminary data.</text>
</comment>
<evidence type="ECO:0000313" key="2">
    <source>
        <dbReference type="Proteomes" id="UP000245761"/>
    </source>
</evidence>
<name>A0A2U2UV11_ECOLX</name>
<organism evidence="1 2">
    <name type="scientific">Escherichia coli</name>
    <dbReference type="NCBI Taxonomy" id="562"/>
    <lineage>
        <taxon>Bacteria</taxon>
        <taxon>Pseudomonadati</taxon>
        <taxon>Pseudomonadota</taxon>
        <taxon>Gammaproteobacteria</taxon>
        <taxon>Enterobacterales</taxon>
        <taxon>Enterobacteriaceae</taxon>
        <taxon>Escherichia</taxon>
    </lineage>
</organism>
<sequence length="122" mass="13678">ALMNAKPGRDLCWLLTRHPEKPEYHVVLCVRQEYFDGPELDRLILDAWSNVLGFASPGEAAPYQKQITRDVVLDSRSPDCEDILKDLIWAFSDFARDRRGVCDPEARCLAGNPGYPGSAGPF</sequence>
<gene>
    <name evidence="1" type="ORF">DD762_25555</name>
</gene>
<proteinExistence type="predicted"/>